<dbReference type="EMBL" id="VDFQ02000001">
    <property type="protein sequence ID" value="KAA1425001.1"/>
    <property type="molecule type" value="Genomic_DNA"/>
</dbReference>
<dbReference type="SUPFAM" id="SSF52200">
    <property type="entry name" value="Toll/Interleukin receptor TIR domain"/>
    <property type="match status" value="1"/>
</dbReference>
<evidence type="ECO:0000313" key="3">
    <source>
        <dbReference type="Proteomes" id="UP000307768"/>
    </source>
</evidence>
<evidence type="ECO:0000313" key="2">
    <source>
        <dbReference type="EMBL" id="KAA1425001.1"/>
    </source>
</evidence>
<feature type="compositionally biased region" description="Basic residues" evidence="1">
    <location>
        <begin position="111"/>
        <end position="121"/>
    </location>
</feature>
<gene>
    <name evidence="2" type="ORF">FE697_003655</name>
</gene>
<evidence type="ECO:0000256" key="1">
    <source>
        <dbReference type="SAM" id="MobiDB-lite"/>
    </source>
</evidence>
<organism evidence="2 3">
    <name type="scientific">Mumia zhuanghuii</name>
    <dbReference type="NCBI Taxonomy" id="2585211"/>
    <lineage>
        <taxon>Bacteria</taxon>
        <taxon>Bacillati</taxon>
        <taxon>Actinomycetota</taxon>
        <taxon>Actinomycetes</taxon>
        <taxon>Propionibacteriales</taxon>
        <taxon>Nocardioidaceae</taxon>
        <taxon>Mumia</taxon>
    </lineage>
</organism>
<reference evidence="2 3" key="1">
    <citation type="submission" date="2019-09" db="EMBL/GenBank/DDBJ databases">
        <title>Mumia zhuanghuii sp. nov. isolated from the intestinal contents of plateau pika (Ochotona curzoniae) in the Qinghai-Tibet plateau of China.</title>
        <authorList>
            <person name="Tian Z."/>
        </authorList>
    </citation>
    <scope>NUCLEOTIDE SEQUENCE [LARGE SCALE GENOMIC DNA]</scope>
    <source>
        <strain evidence="3">350</strain>
    </source>
</reference>
<dbReference type="AlphaFoldDB" id="A0A5Q6S491"/>
<dbReference type="Gene3D" id="3.40.50.10140">
    <property type="entry name" value="Toll/interleukin-1 receptor homology (TIR) domain"/>
    <property type="match status" value="1"/>
</dbReference>
<sequence length="121" mass="13308">MTIAFLSYSMRDGAVHAGALELIADQVRKAHEFVYVDILHNNDPLPQAHLEHVLRNSTTLYALQTPAFSSSPWVRRELTLAKRLGIEITPISLAADGAAPSRGESSQPSWHGRHRVLTTGV</sequence>
<feature type="region of interest" description="Disordered" evidence="1">
    <location>
        <begin position="96"/>
        <end position="121"/>
    </location>
</feature>
<dbReference type="OrthoDB" id="104289at2"/>
<dbReference type="Proteomes" id="UP000307768">
    <property type="component" value="Unassembled WGS sequence"/>
</dbReference>
<dbReference type="InterPro" id="IPR035897">
    <property type="entry name" value="Toll_tir_struct_dom_sf"/>
</dbReference>
<proteinExistence type="predicted"/>
<comment type="caution">
    <text evidence="2">The sequence shown here is derived from an EMBL/GenBank/DDBJ whole genome shotgun (WGS) entry which is preliminary data.</text>
</comment>
<protein>
    <submittedName>
        <fullName evidence="2">TIR domain-containing protein</fullName>
    </submittedName>
</protein>
<accession>A0A5Q6S491</accession>
<dbReference type="RefSeq" id="WP_149768175.1">
    <property type="nucleotide sequence ID" value="NZ_VDFQ02000001.1"/>
</dbReference>
<name>A0A5Q6S491_9ACTN</name>